<evidence type="ECO:0000256" key="2">
    <source>
        <dbReference type="ARBA" id="ARBA00022723"/>
    </source>
</evidence>
<dbReference type="Pfam" id="PF05163">
    <property type="entry name" value="DinB"/>
    <property type="match status" value="1"/>
</dbReference>
<dbReference type="InterPro" id="IPR007837">
    <property type="entry name" value="DinB"/>
</dbReference>
<feature type="binding site" evidence="3">
    <location>
        <position position="134"/>
    </location>
    <ligand>
        <name>a divalent metal cation</name>
        <dbReference type="ChEBI" id="CHEBI:60240"/>
    </ligand>
</feature>
<feature type="binding site" evidence="3">
    <location>
        <position position="48"/>
    </location>
    <ligand>
        <name>a divalent metal cation</name>
        <dbReference type="ChEBI" id="CHEBI:60240"/>
    </ligand>
</feature>
<organism evidence="4 5">
    <name type="scientific">Candidatus Lambdaproteobacteria bacterium RIFOXYD2_FULL_56_26</name>
    <dbReference type="NCBI Taxonomy" id="1817773"/>
    <lineage>
        <taxon>Bacteria</taxon>
        <taxon>Pseudomonadati</taxon>
        <taxon>Pseudomonadota</taxon>
        <taxon>Candidatus Lambdaproteobacteria</taxon>
    </lineage>
</organism>
<proteinExistence type="inferred from homology"/>
<dbReference type="Gene3D" id="1.20.120.450">
    <property type="entry name" value="dinb family like domain"/>
    <property type="match status" value="1"/>
</dbReference>
<accession>A0A1F6H004</accession>
<dbReference type="AlphaFoldDB" id="A0A1F6H004"/>
<name>A0A1F6H004_9PROT</name>
<dbReference type="Proteomes" id="UP000177583">
    <property type="component" value="Unassembled WGS sequence"/>
</dbReference>
<evidence type="ECO:0000313" key="4">
    <source>
        <dbReference type="EMBL" id="OGH03642.1"/>
    </source>
</evidence>
<feature type="binding site" evidence="3">
    <location>
        <position position="138"/>
    </location>
    <ligand>
        <name>a divalent metal cation</name>
        <dbReference type="ChEBI" id="CHEBI:60240"/>
    </ligand>
</feature>
<dbReference type="GO" id="GO:0046872">
    <property type="term" value="F:metal ion binding"/>
    <property type="evidence" value="ECO:0007669"/>
    <property type="project" value="UniProtKB-KW"/>
</dbReference>
<dbReference type="PANTHER" id="PTHR37302">
    <property type="entry name" value="SLR1116 PROTEIN"/>
    <property type="match status" value="1"/>
</dbReference>
<reference evidence="4 5" key="1">
    <citation type="journal article" date="2016" name="Nat. Commun.">
        <title>Thousands of microbial genomes shed light on interconnected biogeochemical processes in an aquifer system.</title>
        <authorList>
            <person name="Anantharaman K."/>
            <person name="Brown C.T."/>
            <person name="Hug L.A."/>
            <person name="Sharon I."/>
            <person name="Castelle C.J."/>
            <person name="Probst A.J."/>
            <person name="Thomas B.C."/>
            <person name="Singh A."/>
            <person name="Wilkins M.J."/>
            <person name="Karaoz U."/>
            <person name="Brodie E.L."/>
            <person name="Williams K.H."/>
            <person name="Hubbard S.S."/>
            <person name="Banfield J.F."/>
        </authorList>
    </citation>
    <scope>NUCLEOTIDE SEQUENCE [LARGE SCALE GENOMIC DNA]</scope>
</reference>
<dbReference type="SUPFAM" id="SSF109854">
    <property type="entry name" value="DinB/YfiT-like putative metalloenzymes"/>
    <property type="match status" value="1"/>
</dbReference>
<evidence type="ECO:0000313" key="5">
    <source>
        <dbReference type="Proteomes" id="UP000177583"/>
    </source>
</evidence>
<comment type="caution">
    <text evidence="4">The sequence shown here is derived from an EMBL/GenBank/DDBJ whole genome shotgun (WGS) entry which is preliminary data.</text>
</comment>
<gene>
    <name evidence="4" type="ORF">A2557_04115</name>
</gene>
<dbReference type="EMBL" id="MFNF01000013">
    <property type="protein sequence ID" value="OGH03642.1"/>
    <property type="molecule type" value="Genomic_DNA"/>
</dbReference>
<protein>
    <recommendedName>
        <fullName evidence="6">Damage-inducible protein DinB</fullName>
    </recommendedName>
</protein>
<evidence type="ECO:0008006" key="6">
    <source>
        <dbReference type="Google" id="ProtNLM"/>
    </source>
</evidence>
<keyword evidence="2 3" id="KW-0479">Metal-binding</keyword>
<comment type="similarity">
    <text evidence="1">Belongs to the DinB family.</text>
</comment>
<dbReference type="InterPro" id="IPR034660">
    <property type="entry name" value="DinB/YfiT-like"/>
</dbReference>
<dbReference type="PANTHER" id="PTHR37302:SF1">
    <property type="entry name" value="PROTEIN DINB"/>
    <property type="match status" value="1"/>
</dbReference>
<evidence type="ECO:0000256" key="3">
    <source>
        <dbReference type="PIRSR" id="PIRSR607837-1"/>
    </source>
</evidence>
<sequence>MMEHFRLLGQYNRWANRRLYRTCRYLSESDYLATRPMFFGSIHACLNHILLVDQMWKARCQGREFRPASLDQVLYPDLSSLTAARMVEDDHLIQWLEETPSEALKEQITYHSVTKPDQVQSRPLWEIFSHLFVHQTHHRGQVHGQLAGTYAQPPELDLIYFLIDRENGIEG</sequence>
<evidence type="ECO:0000256" key="1">
    <source>
        <dbReference type="ARBA" id="ARBA00008635"/>
    </source>
</evidence>